<dbReference type="GO" id="GO:0007040">
    <property type="term" value="P:lysosome organization"/>
    <property type="evidence" value="ECO:0007669"/>
    <property type="project" value="UniProtKB-ARBA"/>
</dbReference>
<dbReference type="FunFam" id="3.20.20.80:FF:000030">
    <property type="entry name" value="Lysosomal acid glucosylceramidase"/>
    <property type="match status" value="1"/>
</dbReference>
<dbReference type="Proteomes" id="UP000494040">
    <property type="component" value="Unassembled WGS sequence"/>
</dbReference>
<dbReference type="GO" id="GO:0006680">
    <property type="term" value="P:glucosylceramide catabolic process"/>
    <property type="evidence" value="ECO:0007669"/>
    <property type="project" value="TreeGrafter"/>
</dbReference>
<dbReference type="AlphaFoldDB" id="A0A8I6TJG7"/>
<dbReference type="PRINTS" id="PR00843">
    <property type="entry name" value="GLHYDRLASE30"/>
</dbReference>
<evidence type="ECO:0000256" key="8">
    <source>
        <dbReference type="ARBA" id="ARBA00022919"/>
    </source>
</evidence>
<protein>
    <recommendedName>
        <fullName evidence="5 12">Glucosylceramidase</fullName>
        <ecNumber evidence="5 12">3.2.1.45</ecNumber>
    </recommendedName>
</protein>
<dbReference type="PANTHER" id="PTHR11069">
    <property type="entry name" value="GLUCOSYLCERAMIDASE"/>
    <property type="match status" value="1"/>
</dbReference>
<accession>A0A8I6TJG7</accession>
<feature type="chain" id="PRO_5035221179" description="Glucosylceramidase" evidence="13">
    <location>
        <begin position="19"/>
        <end position="532"/>
    </location>
</feature>
<dbReference type="Gene3D" id="3.20.20.80">
    <property type="entry name" value="Glycosidases"/>
    <property type="match status" value="1"/>
</dbReference>
<dbReference type="InterPro" id="IPR033452">
    <property type="entry name" value="GH30_C"/>
</dbReference>
<comment type="pathway">
    <text evidence="3">Sphingolipid metabolism.</text>
</comment>
<dbReference type="EC" id="3.2.1.45" evidence="5 12"/>
<dbReference type="InterPro" id="IPR013780">
    <property type="entry name" value="Glyco_hydro_b"/>
</dbReference>
<dbReference type="GO" id="GO:0006066">
    <property type="term" value="P:alcohol metabolic process"/>
    <property type="evidence" value="ECO:0007669"/>
    <property type="project" value="UniProtKB-ARBA"/>
</dbReference>
<dbReference type="GO" id="GO:0030163">
    <property type="term" value="P:protein catabolic process"/>
    <property type="evidence" value="ECO:0007669"/>
    <property type="project" value="UniProtKB-ARBA"/>
</dbReference>
<dbReference type="GO" id="GO:0006914">
    <property type="term" value="P:autophagy"/>
    <property type="evidence" value="ECO:0007669"/>
    <property type="project" value="UniProtKB-ARBA"/>
</dbReference>
<dbReference type="RefSeq" id="XP_014255482.1">
    <property type="nucleotide sequence ID" value="XM_014399996.2"/>
</dbReference>
<keyword evidence="8 12" id="KW-0746">Sphingolipid metabolism</keyword>
<reference evidence="16" key="1">
    <citation type="submission" date="2022-01" db="UniProtKB">
        <authorList>
            <consortium name="EnsemblMetazoa"/>
        </authorList>
    </citation>
    <scope>IDENTIFICATION</scope>
</reference>
<dbReference type="InterPro" id="IPR033453">
    <property type="entry name" value="Glyco_hydro_30_TIM-barrel"/>
</dbReference>
<evidence type="ECO:0000259" key="14">
    <source>
        <dbReference type="Pfam" id="PF02055"/>
    </source>
</evidence>
<dbReference type="InterPro" id="IPR001139">
    <property type="entry name" value="Glyco_hydro_30"/>
</dbReference>
<organism evidence="16 17">
    <name type="scientific">Cimex lectularius</name>
    <name type="common">Bed bug</name>
    <name type="synonym">Acanthia lectularia</name>
    <dbReference type="NCBI Taxonomy" id="79782"/>
    <lineage>
        <taxon>Eukaryota</taxon>
        <taxon>Metazoa</taxon>
        <taxon>Ecdysozoa</taxon>
        <taxon>Arthropoda</taxon>
        <taxon>Hexapoda</taxon>
        <taxon>Insecta</taxon>
        <taxon>Pterygota</taxon>
        <taxon>Neoptera</taxon>
        <taxon>Paraneoptera</taxon>
        <taxon>Hemiptera</taxon>
        <taxon>Heteroptera</taxon>
        <taxon>Panheteroptera</taxon>
        <taxon>Cimicomorpha</taxon>
        <taxon>Cimicidae</taxon>
        <taxon>Cimex</taxon>
    </lineage>
</organism>
<dbReference type="Pfam" id="PF17189">
    <property type="entry name" value="Glyco_hydro_30C"/>
    <property type="match status" value="1"/>
</dbReference>
<name>A0A8I6TJG7_CIMLE</name>
<keyword evidence="17" id="KW-1185">Reference proteome</keyword>
<evidence type="ECO:0000256" key="2">
    <source>
        <dbReference type="ARBA" id="ARBA00004760"/>
    </source>
</evidence>
<comment type="catalytic activity">
    <reaction evidence="1">
        <text>a beta-D-glucosyl-(1&lt;-&gt;1')-N-acylsphing-4-enine + H2O = an N-acylsphing-4-enine + D-glucose</text>
        <dbReference type="Rhea" id="RHEA:13269"/>
        <dbReference type="ChEBI" id="CHEBI:4167"/>
        <dbReference type="ChEBI" id="CHEBI:15377"/>
        <dbReference type="ChEBI" id="CHEBI:22801"/>
        <dbReference type="ChEBI" id="CHEBI:52639"/>
        <dbReference type="EC" id="3.2.1.45"/>
    </reaction>
    <physiologicalReaction direction="left-to-right" evidence="1">
        <dbReference type="Rhea" id="RHEA:13270"/>
    </physiologicalReaction>
</comment>
<dbReference type="InterPro" id="IPR017853">
    <property type="entry name" value="GH"/>
</dbReference>
<dbReference type="OrthoDB" id="6624366at2759"/>
<evidence type="ECO:0000256" key="11">
    <source>
        <dbReference type="ARBA" id="ARBA00051345"/>
    </source>
</evidence>
<comment type="pathway">
    <text evidence="2">Lipid metabolism; sphingolipid metabolism.</text>
</comment>
<dbReference type="GO" id="GO:0005774">
    <property type="term" value="C:vacuolar membrane"/>
    <property type="evidence" value="ECO:0007669"/>
    <property type="project" value="UniProtKB-ARBA"/>
</dbReference>
<feature type="signal peptide" evidence="13">
    <location>
        <begin position="1"/>
        <end position="18"/>
    </location>
</feature>
<evidence type="ECO:0000256" key="5">
    <source>
        <dbReference type="ARBA" id="ARBA00012658"/>
    </source>
</evidence>
<dbReference type="GO" id="GO:0051246">
    <property type="term" value="P:regulation of protein metabolic process"/>
    <property type="evidence" value="ECO:0007669"/>
    <property type="project" value="UniProtKB-ARBA"/>
</dbReference>
<evidence type="ECO:0000256" key="4">
    <source>
        <dbReference type="ARBA" id="ARBA00005382"/>
    </source>
</evidence>
<dbReference type="GO" id="GO:0032006">
    <property type="term" value="P:regulation of TOR signaling"/>
    <property type="evidence" value="ECO:0007669"/>
    <property type="project" value="UniProtKB-ARBA"/>
</dbReference>
<dbReference type="KEGG" id="clec:106670024"/>
<dbReference type="GO" id="GO:0016241">
    <property type="term" value="P:regulation of macroautophagy"/>
    <property type="evidence" value="ECO:0007669"/>
    <property type="project" value="UniProtKB-ARBA"/>
</dbReference>
<keyword evidence="6 13" id="KW-0732">Signal</keyword>
<comment type="catalytic activity">
    <reaction evidence="11">
        <text>an N-acyl-1-beta-D-glucosyl-15-methylhexadecasphing-4-enine + H2O = an N-acyl-15-methylhexadecasphing-4-enine + D-glucose</text>
        <dbReference type="Rhea" id="RHEA:34755"/>
        <dbReference type="ChEBI" id="CHEBI:4167"/>
        <dbReference type="ChEBI" id="CHEBI:15377"/>
        <dbReference type="ChEBI" id="CHEBI:70815"/>
        <dbReference type="ChEBI" id="CHEBI:70846"/>
    </reaction>
    <physiologicalReaction direction="left-to-right" evidence="11">
        <dbReference type="Rhea" id="RHEA:34756"/>
    </physiologicalReaction>
</comment>
<feature type="domain" description="Glycosyl hydrolase family 30 beta sandwich" evidence="15">
    <location>
        <begin position="479"/>
        <end position="529"/>
    </location>
</feature>
<evidence type="ECO:0000256" key="9">
    <source>
        <dbReference type="ARBA" id="ARBA00023098"/>
    </source>
</evidence>
<dbReference type="PANTHER" id="PTHR11069:SF23">
    <property type="entry name" value="LYSOSOMAL ACID GLUCOSYLCERAMIDASE"/>
    <property type="match status" value="1"/>
</dbReference>
<evidence type="ECO:0000313" key="17">
    <source>
        <dbReference type="Proteomes" id="UP000494040"/>
    </source>
</evidence>
<dbReference type="GO" id="GO:0008202">
    <property type="term" value="P:steroid metabolic process"/>
    <property type="evidence" value="ECO:0007669"/>
    <property type="project" value="UniProtKB-ARBA"/>
</dbReference>
<dbReference type="GO" id="GO:0005764">
    <property type="term" value="C:lysosome"/>
    <property type="evidence" value="ECO:0007669"/>
    <property type="project" value="UniProtKB-ARBA"/>
</dbReference>
<feature type="domain" description="Glycosyl hydrolase family 30 TIM-barrel" evidence="14">
    <location>
        <begin position="98"/>
        <end position="439"/>
    </location>
</feature>
<evidence type="ECO:0000256" key="12">
    <source>
        <dbReference type="RuleBase" id="RU361188"/>
    </source>
</evidence>
<proteinExistence type="inferred from homology"/>
<dbReference type="Gene3D" id="2.60.40.1180">
    <property type="entry name" value="Golgi alpha-mannosidase II"/>
    <property type="match status" value="1"/>
</dbReference>
<dbReference type="Pfam" id="PF02055">
    <property type="entry name" value="Glyco_hydro_30"/>
    <property type="match status" value="1"/>
</dbReference>
<dbReference type="GO" id="GO:0042391">
    <property type="term" value="P:regulation of membrane potential"/>
    <property type="evidence" value="ECO:0007669"/>
    <property type="project" value="UniProtKB-ARBA"/>
</dbReference>
<evidence type="ECO:0000256" key="7">
    <source>
        <dbReference type="ARBA" id="ARBA00022801"/>
    </source>
</evidence>
<dbReference type="SUPFAM" id="SSF51445">
    <property type="entry name" value="(Trans)glycosidases"/>
    <property type="match status" value="1"/>
</dbReference>
<dbReference type="GO" id="GO:0010605">
    <property type="term" value="P:negative regulation of macromolecule metabolic process"/>
    <property type="evidence" value="ECO:0007669"/>
    <property type="project" value="UniProtKB-ARBA"/>
</dbReference>
<dbReference type="GO" id="GO:0005102">
    <property type="term" value="F:signaling receptor binding"/>
    <property type="evidence" value="ECO:0007669"/>
    <property type="project" value="UniProtKB-ARBA"/>
</dbReference>
<dbReference type="GO" id="GO:0016758">
    <property type="term" value="F:hexosyltransferase activity"/>
    <property type="evidence" value="ECO:0007669"/>
    <property type="project" value="UniProtKB-ARBA"/>
</dbReference>
<evidence type="ECO:0000256" key="13">
    <source>
        <dbReference type="SAM" id="SignalP"/>
    </source>
</evidence>
<sequence>MNFLLNTILLSLFSQVLSFLNCKAKETDNGFLCVCDSVYCDTTPETPKLPNKYAHSIMTSNSRPGFNADIVKFSNTEKLLNNGTVFIVNSTIVLQELRGFGGTFTDAFGLNVLSLSEKSQDSLLRSYFGQDGLRYRLCRVPIGGTDFSQKAYNYDNTEDDMELKHFKLADEDFVYKIPLIKRAQILAKKKINLIASNWAPPDWMKVKTTSNSSYLKDEYYQVYADYQIRFLEEYKKRNIQFWGITAVNEPLTGLAIHFSINNVIMLPEQQRKWIGHFFGPSLETRGFRDIKIMTLDDQRKYISWWMDIVMLDKEAAKYTSGIALHWYFDSHTSPEMIDEVNRKFPDKFVLYTESSINKAISDDVINLGSWMRGALYAYNIIENLNHWSIGWIDWNMALDMTGGPSYIGQNCDAPILIDKEKDVFYKQPMYYMLGHFSAFTDEDSVVISLQEKTPTRTRRKRAVPPWPTPVDPVPISIPKGIHGVAVQNKDGSKSIFLLNGHKHDANVTVIDVERGNLYLTLKPESMNSFIYW</sequence>
<dbReference type="OMA" id="QANWIAN"/>
<evidence type="ECO:0000256" key="10">
    <source>
        <dbReference type="ARBA" id="ARBA00050474"/>
    </source>
</evidence>
<evidence type="ECO:0000313" key="16">
    <source>
        <dbReference type="EnsemblMetazoa" id="XP_014255482.1"/>
    </source>
</evidence>
<keyword evidence="7 12" id="KW-0378">Hydrolase</keyword>
<evidence type="ECO:0000256" key="3">
    <source>
        <dbReference type="ARBA" id="ARBA00004991"/>
    </source>
</evidence>
<evidence type="ECO:0000256" key="1">
    <source>
        <dbReference type="ARBA" id="ARBA00001013"/>
    </source>
</evidence>
<comment type="similarity">
    <text evidence="4 12">Belongs to the glycosyl hydrolase 30 family.</text>
</comment>
<comment type="catalytic activity">
    <reaction evidence="10">
        <text>a beta-D-glucosylceramide + H2O = an N-acyl-sphingoid base + D-glucose</text>
        <dbReference type="Rhea" id="RHEA:81447"/>
        <dbReference type="ChEBI" id="CHEBI:4167"/>
        <dbReference type="ChEBI" id="CHEBI:15377"/>
        <dbReference type="ChEBI" id="CHEBI:83264"/>
        <dbReference type="ChEBI" id="CHEBI:83273"/>
    </reaction>
    <physiologicalReaction direction="left-to-right" evidence="10">
        <dbReference type="Rhea" id="RHEA:81448"/>
    </physiologicalReaction>
</comment>
<evidence type="ECO:0000259" key="15">
    <source>
        <dbReference type="Pfam" id="PF17189"/>
    </source>
</evidence>
<dbReference type="EnsemblMetazoa" id="XM_014399996.2">
    <property type="protein sequence ID" value="XP_014255482.1"/>
    <property type="gene ID" value="LOC106670024"/>
</dbReference>
<evidence type="ECO:0000256" key="6">
    <source>
        <dbReference type="ARBA" id="ARBA00022729"/>
    </source>
</evidence>
<dbReference type="GO" id="GO:0004348">
    <property type="term" value="F:glucosylceramidase activity"/>
    <property type="evidence" value="ECO:0007669"/>
    <property type="project" value="UniProtKB-EC"/>
</dbReference>
<keyword evidence="12" id="KW-0326">Glycosidase</keyword>
<keyword evidence="9 12" id="KW-0443">Lipid metabolism</keyword>
<dbReference type="GeneID" id="106670024"/>